<dbReference type="AlphaFoldDB" id="B3SEK0"/>
<dbReference type="GO" id="GO:0002020">
    <property type="term" value="F:protease binding"/>
    <property type="evidence" value="ECO:0007669"/>
    <property type="project" value="InterPro"/>
</dbReference>
<keyword evidence="2" id="KW-1185">Reference proteome</keyword>
<dbReference type="GO" id="GO:0005737">
    <property type="term" value="C:cytoplasm"/>
    <property type="evidence" value="ECO:0000318"/>
    <property type="project" value="GO_Central"/>
</dbReference>
<accession>B3SEK0</accession>
<dbReference type="Proteomes" id="UP000009022">
    <property type="component" value="Unassembled WGS sequence"/>
</dbReference>
<dbReference type="Gene3D" id="1.10.533.10">
    <property type="entry name" value="Death Domain, Fas"/>
    <property type="match status" value="1"/>
</dbReference>
<name>B3SEK0_TRIAD</name>
<organism evidence="1 2">
    <name type="scientific">Trichoplax adhaerens</name>
    <name type="common">Trichoplax reptans</name>
    <dbReference type="NCBI Taxonomy" id="10228"/>
    <lineage>
        <taxon>Eukaryota</taxon>
        <taxon>Metazoa</taxon>
        <taxon>Placozoa</taxon>
        <taxon>Uniplacotomia</taxon>
        <taxon>Trichoplacea</taxon>
        <taxon>Trichoplacidae</taxon>
        <taxon>Trichoplax</taxon>
    </lineage>
</organism>
<evidence type="ECO:0000313" key="1">
    <source>
        <dbReference type="EMBL" id="EDV18844.1"/>
    </source>
</evidence>
<reference evidence="1 2" key="1">
    <citation type="journal article" date="2008" name="Nature">
        <title>The Trichoplax genome and the nature of placozoans.</title>
        <authorList>
            <person name="Srivastava M."/>
            <person name="Begovic E."/>
            <person name="Chapman J."/>
            <person name="Putnam N.H."/>
            <person name="Hellsten U."/>
            <person name="Kawashima T."/>
            <person name="Kuo A."/>
            <person name="Mitros T."/>
            <person name="Salamov A."/>
            <person name="Carpenter M.L."/>
            <person name="Signorovitch A.Y."/>
            <person name="Moreno M.A."/>
            <person name="Kamm K."/>
            <person name="Grimwood J."/>
            <person name="Schmutz J."/>
            <person name="Shapiro H."/>
            <person name="Grigoriev I.V."/>
            <person name="Buss L.W."/>
            <person name="Schierwater B."/>
            <person name="Dellaporta S.L."/>
            <person name="Rokhsar D.S."/>
        </authorList>
    </citation>
    <scope>NUCLEOTIDE SEQUENCE [LARGE SCALE GENOMIC DNA]</scope>
    <source>
        <strain evidence="1 2">Grell-BS-1999</strain>
    </source>
</reference>
<dbReference type="KEGG" id="tad:TRIADDRAFT_62689"/>
<dbReference type="HOGENOM" id="CLU_1070890_0_0_1"/>
<gene>
    <name evidence="1" type="ORF">TRIADDRAFT_62689</name>
</gene>
<dbReference type="GO" id="GO:2001235">
    <property type="term" value="P:positive regulation of apoptotic signaling pathway"/>
    <property type="evidence" value="ECO:0000318"/>
    <property type="project" value="GO_Central"/>
</dbReference>
<dbReference type="GO" id="GO:0070513">
    <property type="term" value="F:death domain binding"/>
    <property type="evidence" value="ECO:0007669"/>
    <property type="project" value="InterPro"/>
</dbReference>
<proteinExistence type="predicted"/>
<dbReference type="InParanoid" id="B3SEK0"/>
<dbReference type="GeneID" id="6759884"/>
<dbReference type="RefSeq" id="XP_002118669.1">
    <property type="nucleotide sequence ID" value="XM_002118633.1"/>
</dbReference>
<dbReference type="InterPro" id="IPR011029">
    <property type="entry name" value="DEATH-like_dom_sf"/>
</dbReference>
<evidence type="ECO:0000313" key="2">
    <source>
        <dbReference type="Proteomes" id="UP000009022"/>
    </source>
</evidence>
<dbReference type="SUPFAM" id="SSF47986">
    <property type="entry name" value="DEATH domain"/>
    <property type="match status" value="1"/>
</dbReference>
<dbReference type="EMBL" id="DS985517">
    <property type="protein sequence ID" value="EDV18844.1"/>
    <property type="molecule type" value="Genomic_DNA"/>
</dbReference>
<dbReference type="PANTHER" id="PTHR15034:SF5">
    <property type="entry name" value="DEATH DOMAIN-CONTAINING PROTEIN CRADD"/>
    <property type="match status" value="1"/>
</dbReference>
<dbReference type="CDD" id="cd01671">
    <property type="entry name" value="CARD"/>
    <property type="match status" value="1"/>
</dbReference>
<protein>
    <recommendedName>
        <fullName evidence="3">CARD domain-containing protein</fullName>
    </recommendedName>
</protein>
<dbReference type="PANTHER" id="PTHR15034">
    <property type="entry name" value="DEATH DOMAIN-CONTAINING PROTEIN CRADD"/>
    <property type="match status" value="1"/>
</dbReference>
<dbReference type="CTD" id="6759884"/>
<sequence>MTFIHAFLSELADKIPKSPPSLSDAALQALEHCRVDFERKNPYNDIKQILRYERVLTKAEIDNIDGKQNIANRSVALMEILLTRDDDDILVVCDALEKSPVRSLNTLGKRMKHENPDSPPSLSSVTPLALEHCRAEFERKNSYDETRQTLRREFVLIPAEAENINGKQNTTDRSEALREDCRRFLNDSKASLERLDSTNEIENINGMQNPADRSVALMEILLTRDDDDFLVVFDALEISPARSLNTLGKRMKRKFEEFKC</sequence>
<evidence type="ECO:0008006" key="3">
    <source>
        <dbReference type="Google" id="ProtNLM"/>
    </source>
</evidence>
<dbReference type="InterPro" id="IPR037939">
    <property type="entry name" value="CRADD"/>
</dbReference>